<gene>
    <name evidence="1" type="ORF">Fot_06628</name>
</gene>
<protein>
    <submittedName>
        <fullName evidence="1">Uncharacterized protein</fullName>
    </submittedName>
</protein>
<accession>A0ABD1WTN1</accession>
<dbReference type="AlphaFoldDB" id="A0ABD1WTN1"/>
<reference evidence="2" key="1">
    <citation type="submission" date="2024-07" db="EMBL/GenBank/DDBJ databases">
        <title>Two chromosome-level genome assemblies of Korean endemic species Abeliophyllum distichum and Forsythia ovata (Oleaceae).</title>
        <authorList>
            <person name="Jang H."/>
        </authorList>
    </citation>
    <scope>NUCLEOTIDE SEQUENCE [LARGE SCALE GENOMIC DNA]</scope>
</reference>
<name>A0ABD1WTN1_9LAMI</name>
<evidence type="ECO:0000313" key="1">
    <source>
        <dbReference type="EMBL" id="KAL2553009.1"/>
    </source>
</evidence>
<comment type="caution">
    <text evidence="1">The sequence shown here is derived from an EMBL/GenBank/DDBJ whole genome shotgun (WGS) entry which is preliminary data.</text>
</comment>
<dbReference type="EMBL" id="JBFOLJ010000002">
    <property type="protein sequence ID" value="KAL2553009.1"/>
    <property type="molecule type" value="Genomic_DNA"/>
</dbReference>
<keyword evidence="2" id="KW-1185">Reference proteome</keyword>
<evidence type="ECO:0000313" key="2">
    <source>
        <dbReference type="Proteomes" id="UP001604277"/>
    </source>
</evidence>
<organism evidence="1 2">
    <name type="scientific">Forsythia ovata</name>
    <dbReference type="NCBI Taxonomy" id="205694"/>
    <lineage>
        <taxon>Eukaryota</taxon>
        <taxon>Viridiplantae</taxon>
        <taxon>Streptophyta</taxon>
        <taxon>Embryophyta</taxon>
        <taxon>Tracheophyta</taxon>
        <taxon>Spermatophyta</taxon>
        <taxon>Magnoliopsida</taxon>
        <taxon>eudicotyledons</taxon>
        <taxon>Gunneridae</taxon>
        <taxon>Pentapetalae</taxon>
        <taxon>asterids</taxon>
        <taxon>lamiids</taxon>
        <taxon>Lamiales</taxon>
        <taxon>Oleaceae</taxon>
        <taxon>Forsythieae</taxon>
        <taxon>Forsythia</taxon>
    </lineage>
</organism>
<proteinExistence type="predicted"/>
<sequence length="148" mass="17138">MDFVDVDDFSKLTVDRVARFMKYIGYKLMVGVLYMRDKMSLLNRLVGIKNIEDVKLMFSGIGSFKLVEVYLVPPSRTFVLCWESPTIKWKSNVVIEEILESESISEPNLKKVFQLESQSLRGDEPPIELESQDAYVPQCQEYEWVGVN</sequence>
<dbReference type="Proteomes" id="UP001604277">
    <property type="component" value="Unassembled WGS sequence"/>
</dbReference>